<keyword evidence="2 4" id="KW-0863">Zinc-finger</keyword>
<dbReference type="Pfam" id="PF02037">
    <property type="entry name" value="SAP"/>
    <property type="match status" value="1"/>
</dbReference>
<dbReference type="InterPro" id="IPR036361">
    <property type="entry name" value="SAP_dom_sf"/>
</dbReference>
<evidence type="ECO:0000313" key="9">
    <source>
        <dbReference type="Proteomes" id="UP000197138"/>
    </source>
</evidence>
<reference evidence="11 12" key="4">
    <citation type="submission" date="2025-04" db="UniProtKB">
        <authorList>
            <consortium name="RefSeq"/>
        </authorList>
    </citation>
    <scope>IDENTIFICATION</scope>
    <source>
        <tissue evidence="11 12">Leaf</tissue>
    </source>
</reference>
<feature type="domain" description="C3H1-type" evidence="6">
    <location>
        <begin position="415"/>
        <end position="440"/>
    </location>
</feature>
<dbReference type="Proteomes" id="UP000515151">
    <property type="component" value="Chromosome 6"/>
</dbReference>
<feature type="domain" description="SAP" evidence="7">
    <location>
        <begin position="89"/>
        <end position="123"/>
    </location>
</feature>
<dbReference type="InterPro" id="IPR056116">
    <property type="entry name" value="DUF7699"/>
</dbReference>
<keyword evidence="3 4" id="KW-0862">Zinc</keyword>
<dbReference type="Proteomes" id="UP000197138">
    <property type="component" value="Unassembled WGS sequence"/>
</dbReference>
<evidence type="ECO:0000256" key="4">
    <source>
        <dbReference type="PROSITE-ProRule" id="PRU00723"/>
    </source>
</evidence>
<dbReference type="EMBL" id="MTKT01005034">
    <property type="protein sequence ID" value="OWM68424.1"/>
    <property type="molecule type" value="Genomic_DNA"/>
</dbReference>
<gene>
    <name evidence="11" type="primary">LOC116189806</name>
    <name evidence="12" type="synonym">LOC116210608</name>
    <name evidence="8" type="ORF">CDL15_Pgr004906</name>
</gene>
<feature type="region of interest" description="Disordered" evidence="5">
    <location>
        <begin position="1"/>
        <end position="28"/>
    </location>
</feature>
<evidence type="ECO:0000313" key="8">
    <source>
        <dbReference type="EMBL" id="OWM68424.1"/>
    </source>
</evidence>
<sequence>METDEPYSGDDISGSDYDSDDSDPSYDILEDAHSRFSNLSVKKKGKLRVCEDSDSSDEGDAIEVIVPELDEKDQKSLEIVQILIEDGDVDKLKVDQCKVYLRKNGLRLTGTKETLIKRIKEHLQITNGGGEKKYPPSSFVINCKGDACIGDVVMFQQNVYYDQFNLASRSASGPPIGKRIVTGRIIKESYGSAKQQHTFTIEVLWSKGEKPLPPLHPLLIKGRNLYRFDTMRQRWEDEAERQKNLMEKHSRGSLARSDREARLREKERRKALKAERLAMKKKEKVNCARSGSTFTMKNNTIRAPKAGPFVTNSDPRIPPRALGLVRNRAVHAHGPQDLVILQHPQGGQDQNHHAAWKNPGISQSFPGRKEVLCHNYLGSSTLCPSNSTHIQNRDRHPLANVNQYPRIGTQGRVEAHKRQLCRHFNKGRCHFGDNCKFLHE</sequence>
<keyword evidence="10" id="KW-1185">Reference proteome</keyword>
<dbReference type="InterPro" id="IPR003034">
    <property type="entry name" value="SAP_dom"/>
</dbReference>
<reference evidence="10" key="3">
    <citation type="journal article" date="2020" name="Plant Biotechnol. J.">
        <title>The pomegranate (Punica granatum L.) draft genome dissects genetic divergence between soft- and hard-seeded cultivars.</title>
        <authorList>
            <person name="Luo X."/>
            <person name="Li H."/>
            <person name="Wu Z."/>
            <person name="Yao W."/>
            <person name="Zhao P."/>
            <person name="Cao D."/>
            <person name="Yu H."/>
            <person name="Li K."/>
            <person name="Poudel K."/>
            <person name="Zhao D."/>
            <person name="Zhang F."/>
            <person name="Xia X."/>
            <person name="Chen L."/>
            <person name="Wang Q."/>
            <person name="Jing D."/>
            <person name="Cao S."/>
        </authorList>
    </citation>
    <scope>NUCLEOTIDE SEQUENCE [LARGE SCALE GENOMIC DNA]</scope>
</reference>
<dbReference type="PANTHER" id="PTHR35323">
    <property type="entry name" value="SAP DOMAIN-CONTAINING PROTEIN"/>
    <property type="match status" value="1"/>
</dbReference>
<dbReference type="RefSeq" id="XP_031375387.1">
    <property type="nucleotide sequence ID" value="XM_031519527.1"/>
</dbReference>
<dbReference type="Pfam" id="PF18044">
    <property type="entry name" value="zf-CCCH_4"/>
    <property type="match status" value="1"/>
</dbReference>
<dbReference type="RefSeq" id="XP_031400390.1">
    <property type="nucleotide sequence ID" value="XM_031544530.1"/>
</dbReference>
<dbReference type="PANTHER" id="PTHR35323:SF5">
    <property type="entry name" value="ZINC FINGER CCCH DOMAIN-CONTAINING PROTEIN 62"/>
    <property type="match status" value="1"/>
</dbReference>
<dbReference type="Pfam" id="PF24766">
    <property type="entry name" value="DUF7699"/>
    <property type="match status" value="1"/>
</dbReference>
<evidence type="ECO:0000256" key="1">
    <source>
        <dbReference type="ARBA" id="ARBA00022723"/>
    </source>
</evidence>
<evidence type="ECO:0000256" key="2">
    <source>
        <dbReference type="ARBA" id="ARBA00022771"/>
    </source>
</evidence>
<protein>
    <submittedName>
        <fullName evidence="11 12">Zinc finger CCCH domain-containing protein 62-like isoform X1</fullName>
    </submittedName>
</protein>
<dbReference type="SMART" id="SM00513">
    <property type="entry name" value="SAP"/>
    <property type="match status" value="1"/>
</dbReference>
<dbReference type="Gene3D" id="1.10.720.30">
    <property type="entry name" value="SAP domain"/>
    <property type="match status" value="1"/>
</dbReference>
<dbReference type="PROSITE" id="PS50800">
    <property type="entry name" value="SAP"/>
    <property type="match status" value="1"/>
</dbReference>
<keyword evidence="1 4" id="KW-0479">Metal-binding</keyword>
<dbReference type="InterPro" id="IPR041367">
    <property type="entry name" value="Znf-CCCH_4"/>
</dbReference>
<reference evidence="8" key="2">
    <citation type="submission" date="2017-06" db="EMBL/GenBank/DDBJ databases">
        <title>The pomegranate genome and the genomics of punicalagin biosynthesis.</title>
        <authorList>
            <person name="Xu C."/>
        </authorList>
    </citation>
    <scope>NUCLEOTIDE SEQUENCE [LARGE SCALE GENOMIC DNA]</scope>
    <source>
        <tissue evidence="8">Fresh leaf</tissue>
    </source>
</reference>
<evidence type="ECO:0000313" key="11">
    <source>
        <dbReference type="RefSeq" id="XP_031375387.1"/>
    </source>
</evidence>
<evidence type="ECO:0000256" key="5">
    <source>
        <dbReference type="SAM" id="MobiDB-lite"/>
    </source>
</evidence>
<dbReference type="GeneID" id="116189806"/>
<evidence type="ECO:0000259" key="6">
    <source>
        <dbReference type="PROSITE" id="PS50103"/>
    </source>
</evidence>
<evidence type="ECO:0000313" key="10">
    <source>
        <dbReference type="Proteomes" id="UP000515151"/>
    </source>
</evidence>
<name>A0A218W6C3_PUNGR</name>
<dbReference type="PROSITE" id="PS50103">
    <property type="entry name" value="ZF_C3H1"/>
    <property type="match status" value="1"/>
</dbReference>
<proteinExistence type="predicted"/>
<reference evidence="9" key="1">
    <citation type="journal article" date="2017" name="Plant J.">
        <title>The pomegranate (Punica granatum L.) genome and the genomics of punicalagin biosynthesis.</title>
        <authorList>
            <person name="Qin G."/>
            <person name="Xu C."/>
            <person name="Ming R."/>
            <person name="Tang H."/>
            <person name="Guyot R."/>
            <person name="Kramer E.M."/>
            <person name="Hu Y."/>
            <person name="Yi X."/>
            <person name="Qi Y."/>
            <person name="Xu X."/>
            <person name="Gao Z."/>
            <person name="Pan H."/>
            <person name="Jian J."/>
            <person name="Tian Y."/>
            <person name="Yue Z."/>
            <person name="Xu Y."/>
        </authorList>
    </citation>
    <scope>NUCLEOTIDE SEQUENCE [LARGE SCALE GENOMIC DNA]</scope>
    <source>
        <strain evidence="9">cv. Dabenzi</strain>
    </source>
</reference>
<evidence type="ECO:0000256" key="3">
    <source>
        <dbReference type="ARBA" id="ARBA00022833"/>
    </source>
</evidence>
<dbReference type="OrthoDB" id="690722at2759"/>
<organism evidence="8 9">
    <name type="scientific">Punica granatum</name>
    <name type="common">Pomegranate</name>
    <dbReference type="NCBI Taxonomy" id="22663"/>
    <lineage>
        <taxon>Eukaryota</taxon>
        <taxon>Viridiplantae</taxon>
        <taxon>Streptophyta</taxon>
        <taxon>Embryophyta</taxon>
        <taxon>Tracheophyta</taxon>
        <taxon>Spermatophyta</taxon>
        <taxon>Magnoliopsida</taxon>
        <taxon>eudicotyledons</taxon>
        <taxon>Gunneridae</taxon>
        <taxon>Pentapetalae</taxon>
        <taxon>rosids</taxon>
        <taxon>malvids</taxon>
        <taxon>Myrtales</taxon>
        <taxon>Lythraceae</taxon>
        <taxon>Punica</taxon>
    </lineage>
</organism>
<dbReference type="GO" id="GO:0008270">
    <property type="term" value="F:zinc ion binding"/>
    <property type="evidence" value="ECO:0007669"/>
    <property type="project" value="UniProtKB-KW"/>
</dbReference>
<evidence type="ECO:0000259" key="7">
    <source>
        <dbReference type="PROSITE" id="PS50800"/>
    </source>
</evidence>
<dbReference type="Gene3D" id="4.10.1000.10">
    <property type="entry name" value="Zinc finger, CCCH-type"/>
    <property type="match status" value="1"/>
</dbReference>
<dbReference type="SUPFAM" id="SSF68906">
    <property type="entry name" value="SAP domain"/>
    <property type="match status" value="1"/>
</dbReference>
<dbReference type="SUPFAM" id="SSF90229">
    <property type="entry name" value="CCCH zinc finger"/>
    <property type="match status" value="1"/>
</dbReference>
<feature type="zinc finger region" description="C3H1-type" evidence="4">
    <location>
        <begin position="415"/>
        <end position="440"/>
    </location>
</feature>
<accession>A0A218W6C3</accession>
<dbReference type="InterPro" id="IPR036855">
    <property type="entry name" value="Znf_CCCH_sf"/>
</dbReference>
<dbReference type="InterPro" id="IPR000571">
    <property type="entry name" value="Znf_CCCH"/>
</dbReference>
<evidence type="ECO:0000313" key="12">
    <source>
        <dbReference type="RefSeq" id="XP_031400390.1"/>
    </source>
</evidence>
<dbReference type="AlphaFoldDB" id="A0A218W6C3"/>